<gene>
    <name evidence="8 13" type="primary">efp</name>
    <name evidence="13" type="ORF">IAB00_05755</name>
</gene>
<evidence type="ECO:0000256" key="2">
    <source>
        <dbReference type="ARBA" id="ARBA00004815"/>
    </source>
</evidence>
<dbReference type="Gene3D" id="2.30.30.30">
    <property type="match status" value="1"/>
</dbReference>
<comment type="subcellular location">
    <subcellularLocation>
        <location evidence="1 8">Cytoplasm</location>
    </subcellularLocation>
</comment>
<dbReference type="EMBL" id="DVMH01000029">
    <property type="protein sequence ID" value="HIU10726.1"/>
    <property type="molecule type" value="Genomic_DNA"/>
</dbReference>
<dbReference type="InterPro" id="IPR012340">
    <property type="entry name" value="NA-bd_OB-fold"/>
</dbReference>
<evidence type="ECO:0000256" key="1">
    <source>
        <dbReference type="ARBA" id="ARBA00004496"/>
    </source>
</evidence>
<dbReference type="NCBIfam" id="NF001810">
    <property type="entry name" value="PRK00529.1"/>
    <property type="match status" value="1"/>
</dbReference>
<evidence type="ECO:0000259" key="11">
    <source>
        <dbReference type="SMART" id="SM00841"/>
    </source>
</evidence>
<dbReference type="InterPro" id="IPR015365">
    <property type="entry name" value="Elong-fact-P_C"/>
</dbReference>
<evidence type="ECO:0000256" key="5">
    <source>
        <dbReference type="ARBA" id="ARBA00022768"/>
    </source>
</evidence>
<dbReference type="HAMAP" id="MF_00141">
    <property type="entry name" value="EF_P"/>
    <property type="match status" value="1"/>
</dbReference>
<dbReference type="Pfam" id="PF08207">
    <property type="entry name" value="EFP_N"/>
    <property type="match status" value="1"/>
</dbReference>
<comment type="caution">
    <text evidence="13">The sequence shown here is derived from an EMBL/GenBank/DDBJ whole genome shotgun (WGS) entry which is preliminary data.</text>
</comment>
<dbReference type="GO" id="GO:0005829">
    <property type="term" value="C:cytosol"/>
    <property type="evidence" value="ECO:0007669"/>
    <property type="project" value="UniProtKB-ARBA"/>
</dbReference>
<dbReference type="CDD" id="cd04470">
    <property type="entry name" value="S1_EF-P_repeat_1"/>
    <property type="match status" value="1"/>
</dbReference>
<dbReference type="InterPro" id="IPR020599">
    <property type="entry name" value="Transl_elong_fac_P/YeiP"/>
</dbReference>
<evidence type="ECO:0000256" key="3">
    <source>
        <dbReference type="ARBA" id="ARBA00009479"/>
    </source>
</evidence>
<evidence type="ECO:0000259" key="12">
    <source>
        <dbReference type="SMART" id="SM01185"/>
    </source>
</evidence>
<dbReference type="NCBIfam" id="TIGR00038">
    <property type="entry name" value="efp"/>
    <property type="match status" value="1"/>
</dbReference>
<evidence type="ECO:0000256" key="8">
    <source>
        <dbReference type="HAMAP-Rule" id="MF_00141"/>
    </source>
</evidence>
<dbReference type="GO" id="GO:0043043">
    <property type="term" value="P:peptide biosynthetic process"/>
    <property type="evidence" value="ECO:0007669"/>
    <property type="project" value="InterPro"/>
</dbReference>
<protein>
    <recommendedName>
        <fullName evidence="8 9">Elongation factor P</fullName>
        <shortName evidence="8">EF-P</shortName>
    </recommendedName>
</protein>
<dbReference type="InterPro" id="IPR001059">
    <property type="entry name" value="Transl_elong_P/YeiP_cen"/>
</dbReference>
<evidence type="ECO:0000313" key="14">
    <source>
        <dbReference type="Proteomes" id="UP000824124"/>
    </source>
</evidence>
<dbReference type="InterPro" id="IPR008991">
    <property type="entry name" value="Translation_prot_SH3-like_sf"/>
</dbReference>
<evidence type="ECO:0000256" key="6">
    <source>
        <dbReference type="ARBA" id="ARBA00022917"/>
    </source>
</evidence>
<organism evidence="13 14">
    <name type="scientific">Candidatus Avidehalobacter gallistercoris</name>
    <dbReference type="NCBI Taxonomy" id="2840694"/>
    <lineage>
        <taxon>Bacteria</taxon>
        <taxon>Bacillati</taxon>
        <taxon>Bacillota</taxon>
        <taxon>Clostridia</taxon>
        <taxon>Eubacteriales</taxon>
        <taxon>Peptococcaceae</taxon>
        <taxon>Peptococcaceae incertae sedis</taxon>
        <taxon>Candidatus Avidehalobacter</taxon>
    </lineage>
</organism>
<dbReference type="SUPFAM" id="SSF50104">
    <property type="entry name" value="Translation proteins SH3-like domain"/>
    <property type="match status" value="1"/>
</dbReference>
<reference evidence="13" key="1">
    <citation type="submission" date="2020-10" db="EMBL/GenBank/DDBJ databases">
        <authorList>
            <person name="Gilroy R."/>
        </authorList>
    </citation>
    <scope>NUCLEOTIDE SEQUENCE</scope>
    <source>
        <strain evidence="13">2830</strain>
    </source>
</reference>
<dbReference type="AlphaFoldDB" id="A0A9D1KZR2"/>
<dbReference type="FunFam" id="2.40.50.140:FF:000004">
    <property type="entry name" value="Elongation factor P"/>
    <property type="match status" value="1"/>
</dbReference>
<feature type="domain" description="Translation elongation factor P/YeiP central" evidence="12">
    <location>
        <begin position="67"/>
        <end position="120"/>
    </location>
</feature>
<comment type="similarity">
    <text evidence="3 8 10">Belongs to the elongation factor P family.</text>
</comment>
<dbReference type="CDD" id="cd05794">
    <property type="entry name" value="S1_EF-P_repeat_2"/>
    <property type="match status" value="1"/>
</dbReference>
<dbReference type="InterPro" id="IPR014722">
    <property type="entry name" value="Rib_uL2_dom2"/>
</dbReference>
<dbReference type="PANTHER" id="PTHR30053:SF12">
    <property type="entry name" value="ELONGATION FACTOR P (EF-P) FAMILY PROTEIN"/>
    <property type="match status" value="1"/>
</dbReference>
<keyword evidence="5 8" id="KW-0251">Elongation factor</keyword>
<evidence type="ECO:0000256" key="9">
    <source>
        <dbReference type="NCBIfam" id="TIGR00038"/>
    </source>
</evidence>
<dbReference type="Pfam" id="PF09285">
    <property type="entry name" value="Elong-fact-P_C"/>
    <property type="match status" value="1"/>
</dbReference>
<evidence type="ECO:0000313" key="13">
    <source>
        <dbReference type="EMBL" id="HIU10726.1"/>
    </source>
</evidence>
<evidence type="ECO:0000256" key="4">
    <source>
        <dbReference type="ARBA" id="ARBA00022490"/>
    </source>
</evidence>
<keyword evidence="6 8" id="KW-0648">Protein biosynthesis</keyword>
<dbReference type="FunFam" id="2.30.30.30:FF:000003">
    <property type="entry name" value="Elongation factor P"/>
    <property type="match status" value="1"/>
</dbReference>
<dbReference type="PIRSF" id="PIRSF005901">
    <property type="entry name" value="EF-P"/>
    <property type="match status" value="1"/>
</dbReference>
<dbReference type="SMART" id="SM01185">
    <property type="entry name" value="EFP"/>
    <property type="match status" value="1"/>
</dbReference>
<feature type="domain" description="Elongation factor P C-terminal" evidence="11">
    <location>
        <begin position="128"/>
        <end position="183"/>
    </location>
</feature>
<dbReference type="FunFam" id="2.40.50.140:FF:000009">
    <property type="entry name" value="Elongation factor P"/>
    <property type="match status" value="1"/>
</dbReference>
<dbReference type="SUPFAM" id="SSF50249">
    <property type="entry name" value="Nucleic acid-binding proteins"/>
    <property type="match status" value="2"/>
</dbReference>
<keyword evidence="4 8" id="KW-0963">Cytoplasm</keyword>
<dbReference type="PROSITE" id="PS01275">
    <property type="entry name" value="EFP"/>
    <property type="match status" value="1"/>
</dbReference>
<reference evidence="13" key="2">
    <citation type="journal article" date="2021" name="PeerJ">
        <title>Extensive microbial diversity within the chicken gut microbiome revealed by metagenomics and culture.</title>
        <authorList>
            <person name="Gilroy R."/>
            <person name="Ravi A."/>
            <person name="Getino M."/>
            <person name="Pursley I."/>
            <person name="Horton D.L."/>
            <person name="Alikhan N.F."/>
            <person name="Baker D."/>
            <person name="Gharbi K."/>
            <person name="Hall N."/>
            <person name="Watson M."/>
            <person name="Adriaenssens E.M."/>
            <person name="Foster-Nyarko E."/>
            <person name="Jarju S."/>
            <person name="Secka A."/>
            <person name="Antonio M."/>
            <person name="Oren A."/>
            <person name="Chaudhuri R.R."/>
            <person name="La Ragione R."/>
            <person name="Hildebrand F."/>
            <person name="Pallen M.J."/>
        </authorList>
    </citation>
    <scope>NUCLEOTIDE SEQUENCE</scope>
    <source>
        <strain evidence="13">2830</strain>
    </source>
</reference>
<comment type="pathway">
    <text evidence="2 8">Protein biosynthesis; polypeptide chain elongation.</text>
</comment>
<dbReference type="InterPro" id="IPR013185">
    <property type="entry name" value="Transl_elong_KOW-like"/>
</dbReference>
<dbReference type="Pfam" id="PF01132">
    <property type="entry name" value="EFP"/>
    <property type="match status" value="1"/>
</dbReference>
<evidence type="ECO:0000256" key="7">
    <source>
        <dbReference type="ARBA" id="ARBA00025469"/>
    </source>
</evidence>
<comment type="function">
    <text evidence="7 8">Involved in peptide bond synthesis. Stimulates efficient translation and peptide-bond synthesis on native or reconstituted 70S ribosomes in vitro. Probably functions indirectly by altering the affinity of the ribosome for aminoacyl-tRNA, thus increasing their reactivity as acceptors for peptidyl transferase.</text>
</comment>
<dbReference type="PANTHER" id="PTHR30053">
    <property type="entry name" value="ELONGATION FACTOR P"/>
    <property type="match status" value="1"/>
</dbReference>
<dbReference type="InterPro" id="IPR013852">
    <property type="entry name" value="Transl_elong_P/YeiP_CS"/>
</dbReference>
<dbReference type="Proteomes" id="UP000824124">
    <property type="component" value="Unassembled WGS sequence"/>
</dbReference>
<dbReference type="Gene3D" id="2.40.50.140">
    <property type="entry name" value="Nucleic acid-binding proteins"/>
    <property type="match status" value="2"/>
</dbReference>
<sequence>MISSNDFRNGVSIDLDGEAFVVVDFQHVKPGKGSAFVRTKLKNVRTGGVVERTFAAGEKVPKAHLERKQMQYLYNDGDYVFMDNNTYDQMSLTAEQIGPKLKYLKENMDLYILFFKGAILGVDFPPQVELTVTETEPGIKGDTATGGTKPATTETGAIIKVPFFINEGDVIRVNTETGEYIERV</sequence>
<evidence type="ECO:0000256" key="10">
    <source>
        <dbReference type="RuleBase" id="RU004389"/>
    </source>
</evidence>
<name>A0A9D1KZR2_9FIRM</name>
<dbReference type="InterPro" id="IPR011768">
    <property type="entry name" value="Transl_elongation_fac_P"/>
</dbReference>
<proteinExistence type="inferred from homology"/>
<dbReference type="GO" id="GO:0003746">
    <property type="term" value="F:translation elongation factor activity"/>
    <property type="evidence" value="ECO:0007669"/>
    <property type="project" value="UniProtKB-UniRule"/>
</dbReference>
<accession>A0A9D1KZR2</accession>
<dbReference type="SMART" id="SM00841">
    <property type="entry name" value="Elong-fact-P_C"/>
    <property type="match status" value="1"/>
</dbReference>